<dbReference type="PANTHER" id="PTHR47506:SF1">
    <property type="entry name" value="HTH-TYPE TRANSCRIPTIONAL REGULATOR YJDC"/>
    <property type="match status" value="1"/>
</dbReference>
<dbReference type="Gene3D" id="1.10.357.10">
    <property type="entry name" value="Tetracycline Repressor, domain 2"/>
    <property type="match status" value="1"/>
</dbReference>
<evidence type="ECO:0000313" key="7">
    <source>
        <dbReference type="Proteomes" id="UP000068603"/>
    </source>
</evidence>
<evidence type="ECO:0000256" key="2">
    <source>
        <dbReference type="ARBA" id="ARBA00023125"/>
    </source>
</evidence>
<dbReference type="SUPFAM" id="SSF46689">
    <property type="entry name" value="Homeodomain-like"/>
    <property type="match status" value="1"/>
</dbReference>
<evidence type="ECO:0000256" key="1">
    <source>
        <dbReference type="ARBA" id="ARBA00023015"/>
    </source>
</evidence>
<dbReference type="InterPro" id="IPR001647">
    <property type="entry name" value="HTH_TetR"/>
</dbReference>
<dbReference type="GeneID" id="93055273"/>
<dbReference type="Pfam" id="PF00440">
    <property type="entry name" value="TetR_N"/>
    <property type="match status" value="1"/>
</dbReference>
<comment type="caution">
    <text evidence="6">The sequence shown here is derived from an EMBL/GenBank/DDBJ whole genome shotgun (WGS) entry which is preliminary data.</text>
</comment>
<dbReference type="PANTHER" id="PTHR47506">
    <property type="entry name" value="TRANSCRIPTIONAL REGULATORY PROTEIN"/>
    <property type="match status" value="1"/>
</dbReference>
<evidence type="ECO:0000259" key="5">
    <source>
        <dbReference type="PROSITE" id="PS50977"/>
    </source>
</evidence>
<reference evidence="6 7" key="1">
    <citation type="submission" date="2015-11" db="EMBL/GenBank/DDBJ databases">
        <title>Expanding the genomic diversity of Burkholderia species for the development of highly accurate diagnostics.</title>
        <authorList>
            <person name="Sahl J."/>
            <person name="Keim P."/>
            <person name="Wagner D."/>
        </authorList>
    </citation>
    <scope>NUCLEOTIDE SEQUENCE [LARGE SCALE GENOMIC DNA]</scope>
    <source>
        <strain evidence="6 7">MSMB1960WGS</strain>
    </source>
</reference>
<dbReference type="RefSeq" id="WP_059958965.1">
    <property type="nucleotide sequence ID" value="NZ_CP156686.1"/>
</dbReference>
<proteinExistence type="predicted"/>
<gene>
    <name evidence="6" type="ORF">WT44_28980</name>
</gene>
<dbReference type="EMBL" id="LPHB01000079">
    <property type="protein sequence ID" value="KWA54090.1"/>
    <property type="molecule type" value="Genomic_DNA"/>
</dbReference>
<dbReference type="PROSITE" id="PS50977">
    <property type="entry name" value="HTH_TETR_2"/>
    <property type="match status" value="1"/>
</dbReference>
<dbReference type="Proteomes" id="UP000068603">
    <property type="component" value="Unassembled WGS sequence"/>
</dbReference>
<dbReference type="AlphaFoldDB" id="A0A108FJR9"/>
<keyword evidence="3" id="KW-0804">Transcription</keyword>
<keyword evidence="1" id="KW-0805">Transcription regulation</keyword>
<evidence type="ECO:0000256" key="3">
    <source>
        <dbReference type="ARBA" id="ARBA00023163"/>
    </source>
</evidence>
<dbReference type="InterPro" id="IPR009057">
    <property type="entry name" value="Homeodomain-like_sf"/>
</dbReference>
<accession>A0A108FJR9</accession>
<keyword evidence="2 4" id="KW-0238">DNA-binding</keyword>
<feature type="domain" description="HTH tetR-type" evidence="5">
    <location>
        <begin position="1"/>
        <end position="61"/>
    </location>
</feature>
<feature type="DNA-binding region" description="H-T-H motif" evidence="4">
    <location>
        <begin position="24"/>
        <end position="43"/>
    </location>
</feature>
<dbReference type="STRING" id="1503054.WT74_29815"/>
<organism evidence="6">
    <name type="scientific">Burkholderia stagnalis</name>
    <dbReference type="NCBI Taxonomy" id="1503054"/>
    <lineage>
        <taxon>Bacteria</taxon>
        <taxon>Pseudomonadati</taxon>
        <taxon>Pseudomonadota</taxon>
        <taxon>Betaproteobacteria</taxon>
        <taxon>Burkholderiales</taxon>
        <taxon>Burkholderiaceae</taxon>
        <taxon>Burkholderia</taxon>
        <taxon>Burkholderia cepacia complex</taxon>
    </lineage>
</organism>
<sequence length="182" mass="20534">MLTRDHWIAAGFDALDREGYPGVSVERLARRLNVTRGSFYHHFRSRDAFVHALLAQWEADYTARMLAHAAQGHSLEDVLARYLAIAAEKQPGREIAIRAWARRDPLAAEYQDRVDRTRLAFAIDTCRTRLADPGHAELVGRVAHLCLIGGQQSGDRHQATSFSQFIRTALTQLHDAPRPNRA</sequence>
<evidence type="ECO:0000256" key="4">
    <source>
        <dbReference type="PROSITE-ProRule" id="PRU00335"/>
    </source>
</evidence>
<protein>
    <submittedName>
        <fullName evidence="6">TetR family transcriptional regulator</fullName>
    </submittedName>
</protein>
<name>A0A108FJR9_9BURK</name>
<dbReference type="GO" id="GO:0003677">
    <property type="term" value="F:DNA binding"/>
    <property type="evidence" value="ECO:0007669"/>
    <property type="project" value="UniProtKB-UniRule"/>
</dbReference>
<evidence type="ECO:0000313" key="6">
    <source>
        <dbReference type="EMBL" id="KWA54090.1"/>
    </source>
</evidence>